<dbReference type="InterPro" id="IPR002173">
    <property type="entry name" value="Carboh/pur_kinase_PfkB_CS"/>
</dbReference>
<evidence type="ECO:0000256" key="1">
    <source>
        <dbReference type="ARBA" id="ARBA00010688"/>
    </source>
</evidence>
<comment type="similarity">
    <text evidence="1">Belongs to the carbohydrate kinase PfkB family.</text>
</comment>
<dbReference type="SUPFAM" id="SSF53613">
    <property type="entry name" value="Ribokinase-like"/>
    <property type="match status" value="1"/>
</dbReference>
<protein>
    <submittedName>
        <fullName evidence="5">Carbohydrate kinase family protein</fullName>
    </submittedName>
</protein>
<dbReference type="Pfam" id="PF00294">
    <property type="entry name" value="PfkB"/>
    <property type="match status" value="1"/>
</dbReference>
<dbReference type="Proteomes" id="UP001199642">
    <property type="component" value="Chromosome"/>
</dbReference>
<gene>
    <name evidence="5" type="ORF">K8F61_08185</name>
</gene>
<dbReference type="InterPro" id="IPR011611">
    <property type="entry name" value="PfkB_dom"/>
</dbReference>
<name>A0ABY3RWU7_9MICO</name>
<evidence type="ECO:0000256" key="2">
    <source>
        <dbReference type="ARBA" id="ARBA00022679"/>
    </source>
</evidence>
<sequence length="263" mass="27049">MQFAEADWQSLGGTSAGKALSLRALGRDVHLHTVVGADEAGARIRAALSHAGITVRGGASGASERHLNLMTAAGERVSLYLSAAAALDGPVDPDVVAAMARSAAIVIDLSAEGLRLLPTAREVSADSGVPIWVDLHDYDGEAAFHRPFLEAADAVLCSRDRLPDPVLFLRRCIAGGARLAVCTRGADGAIAVDADGGIHEVRAAPADVVDTNGAGDAFFAGLLDAVLDERDLDAALRAAAAAAVPVLGSRHLHPLLDDLVLRP</sequence>
<evidence type="ECO:0000313" key="5">
    <source>
        <dbReference type="EMBL" id="UGS28509.1"/>
    </source>
</evidence>
<keyword evidence="3 5" id="KW-0418">Kinase</keyword>
<dbReference type="GO" id="GO:0016301">
    <property type="term" value="F:kinase activity"/>
    <property type="evidence" value="ECO:0007669"/>
    <property type="project" value="UniProtKB-KW"/>
</dbReference>
<dbReference type="PANTHER" id="PTHR43320">
    <property type="entry name" value="SUGAR KINASE"/>
    <property type="match status" value="1"/>
</dbReference>
<dbReference type="Gene3D" id="3.40.1190.20">
    <property type="match status" value="1"/>
</dbReference>
<evidence type="ECO:0000313" key="6">
    <source>
        <dbReference type="Proteomes" id="UP001199642"/>
    </source>
</evidence>
<accession>A0ABY3RWU7</accession>
<dbReference type="PROSITE" id="PS00584">
    <property type="entry name" value="PFKB_KINASES_2"/>
    <property type="match status" value="1"/>
</dbReference>
<reference evidence="5 6" key="1">
    <citation type="submission" date="2023-01" db="EMBL/GenBank/DDBJ databases">
        <title>Characterization of estradiol degrading bacteria Microbacterium sp. MZT7 and reveal degrading genes through genome analysis.</title>
        <authorList>
            <person name="Hao P."/>
            <person name="Gao Y."/>
        </authorList>
    </citation>
    <scope>NUCLEOTIDE SEQUENCE [LARGE SCALE GENOMIC DNA]</scope>
    <source>
        <strain evidence="5 6">MZT7</strain>
    </source>
</reference>
<evidence type="ECO:0000256" key="3">
    <source>
        <dbReference type="ARBA" id="ARBA00022777"/>
    </source>
</evidence>
<dbReference type="PANTHER" id="PTHR43320:SF3">
    <property type="entry name" value="CARBOHYDRATE KINASE PFKB DOMAIN-CONTAINING PROTEIN"/>
    <property type="match status" value="1"/>
</dbReference>
<feature type="domain" description="Carbohydrate kinase PfkB" evidence="4">
    <location>
        <begin position="174"/>
        <end position="248"/>
    </location>
</feature>
<dbReference type="InterPro" id="IPR029056">
    <property type="entry name" value="Ribokinase-like"/>
</dbReference>
<dbReference type="InterPro" id="IPR052700">
    <property type="entry name" value="Carb_kinase_PfkB-like"/>
</dbReference>
<evidence type="ECO:0000259" key="4">
    <source>
        <dbReference type="Pfam" id="PF00294"/>
    </source>
</evidence>
<proteinExistence type="inferred from homology"/>
<keyword evidence="2" id="KW-0808">Transferase</keyword>
<keyword evidence="6" id="KW-1185">Reference proteome</keyword>
<dbReference type="EMBL" id="CP082781">
    <property type="protein sequence ID" value="UGS28509.1"/>
    <property type="molecule type" value="Genomic_DNA"/>
</dbReference>
<organism evidence="5 6">
    <name type="scientific">Microbacterium resistens</name>
    <dbReference type="NCBI Taxonomy" id="156977"/>
    <lineage>
        <taxon>Bacteria</taxon>
        <taxon>Bacillati</taxon>
        <taxon>Actinomycetota</taxon>
        <taxon>Actinomycetes</taxon>
        <taxon>Micrococcales</taxon>
        <taxon>Microbacteriaceae</taxon>
        <taxon>Microbacterium</taxon>
    </lineage>
</organism>